<keyword evidence="3" id="KW-1185">Reference proteome</keyword>
<feature type="domain" description="NAD-dependent epimerase/dehydratase" evidence="1">
    <location>
        <begin position="3"/>
        <end position="207"/>
    </location>
</feature>
<dbReference type="SUPFAM" id="SSF51735">
    <property type="entry name" value="NAD(P)-binding Rossmann-fold domains"/>
    <property type="match status" value="1"/>
</dbReference>
<dbReference type="Gene3D" id="3.40.50.720">
    <property type="entry name" value="NAD(P)-binding Rossmann-like Domain"/>
    <property type="match status" value="1"/>
</dbReference>
<dbReference type="Pfam" id="PF01370">
    <property type="entry name" value="Epimerase"/>
    <property type="match status" value="1"/>
</dbReference>
<dbReference type="EMBL" id="PQIB02000005">
    <property type="protein sequence ID" value="RLN19402.1"/>
    <property type="molecule type" value="Genomic_DNA"/>
</dbReference>
<evidence type="ECO:0000259" key="1">
    <source>
        <dbReference type="Pfam" id="PF01370"/>
    </source>
</evidence>
<dbReference type="PANTHER" id="PTHR48079:SF6">
    <property type="entry name" value="NAD(P)-BINDING DOMAIN-CONTAINING PROTEIN-RELATED"/>
    <property type="match status" value="1"/>
</dbReference>
<dbReference type="AlphaFoldDB" id="A0A3L6SH29"/>
<comment type="caution">
    <text evidence="2">The sequence shown here is derived from an EMBL/GenBank/DDBJ whole genome shotgun (WGS) entry which is preliminary data.</text>
</comment>
<dbReference type="STRING" id="4540.A0A3L6SH29"/>
<dbReference type="InterPro" id="IPR001509">
    <property type="entry name" value="Epimerase_deHydtase"/>
</dbReference>
<sequence>MKVLVTGATGFMGGRLCAALATAGGHGVRAFVLRGLDASGLPPAVEVAYGDVTDMESLIAVFHTAAAVEPWRADPSVFHTVNVGGLKNVLKAAQRTPTVKKIVYTSSYLAIGPTDGYVADETQMHRGKAFCTEYEKSKFLADRIALQAAAEGVPITLVYPGVMYGAGELTTGNFVPHLLIERFNGRLPCHIGDGNDMQSFSHVDDVFSLPASPGNPHISVILHQWAYSCDKAKRELGLQSKKLNGRFGGDAPVAEE</sequence>
<organism evidence="2 3">
    <name type="scientific">Panicum miliaceum</name>
    <name type="common">Proso millet</name>
    <name type="synonym">Broomcorn millet</name>
    <dbReference type="NCBI Taxonomy" id="4540"/>
    <lineage>
        <taxon>Eukaryota</taxon>
        <taxon>Viridiplantae</taxon>
        <taxon>Streptophyta</taxon>
        <taxon>Embryophyta</taxon>
        <taxon>Tracheophyta</taxon>
        <taxon>Spermatophyta</taxon>
        <taxon>Magnoliopsida</taxon>
        <taxon>Liliopsida</taxon>
        <taxon>Poales</taxon>
        <taxon>Poaceae</taxon>
        <taxon>PACMAD clade</taxon>
        <taxon>Panicoideae</taxon>
        <taxon>Panicodae</taxon>
        <taxon>Paniceae</taxon>
        <taxon>Panicinae</taxon>
        <taxon>Panicum</taxon>
        <taxon>Panicum sect. Panicum</taxon>
    </lineage>
</organism>
<evidence type="ECO:0000313" key="3">
    <source>
        <dbReference type="Proteomes" id="UP000275267"/>
    </source>
</evidence>
<proteinExistence type="predicted"/>
<dbReference type="GO" id="GO:0005737">
    <property type="term" value="C:cytoplasm"/>
    <property type="evidence" value="ECO:0007669"/>
    <property type="project" value="TreeGrafter"/>
</dbReference>
<dbReference type="GO" id="GO:0004029">
    <property type="term" value="F:aldehyde dehydrogenase (NAD+) activity"/>
    <property type="evidence" value="ECO:0007669"/>
    <property type="project" value="TreeGrafter"/>
</dbReference>
<protein>
    <submittedName>
        <fullName evidence="2">Dihydroflavonol-4-reductase</fullName>
    </submittedName>
</protein>
<dbReference type="Proteomes" id="UP000275267">
    <property type="component" value="Unassembled WGS sequence"/>
</dbReference>
<gene>
    <name evidence="2" type="ORF">C2845_PM02G35320</name>
</gene>
<accession>A0A3L6SH29</accession>
<dbReference type="OrthoDB" id="1702137at2759"/>
<dbReference type="InterPro" id="IPR036291">
    <property type="entry name" value="NAD(P)-bd_dom_sf"/>
</dbReference>
<reference evidence="3" key="1">
    <citation type="journal article" date="2019" name="Nat. Commun.">
        <title>The genome of broomcorn millet.</title>
        <authorList>
            <person name="Zou C."/>
            <person name="Miki D."/>
            <person name="Li D."/>
            <person name="Tang Q."/>
            <person name="Xiao L."/>
            <person name="Rajput S."/>
            <person name="Deng P."/>
            <person name="Jia W."/>
            <person name="Huang R."/>
            <person name="Zhang M."/>
            <person name="Sun Y."/>
            <person name="Hu J."/>
            <person name="Fu X."/>
            <person name="Schnable P.S."/>
            <person name="Li F."/>
            <person name="Zhang H."/>
            <person name="Feng B."/>
            <person name="Zhu X."/>
            <person name="Liu R."/>
            <person name="Schnable J.C."/>
            <person name="Zhu J.-K."/>
            <person name="Zhang H."/>
        </authorList>
    </citation>
    <scope>NUCLEOTIDE SEQUENCE [LARGE SCALE GENOMIC DNA]</scope>
</reference>
<dbReference type="InterPro" id="IPR051783">
    <property type="entry name" value="NAD(P)-dependent_oxidoreduct"/>
</dbReference>
<dbReference type="PANTHER" id="PTHR48079">
    <property type="entry name" value="PROTEIN YEEZ"/>
    <property type="match status" value="1"/>
</dbReference>
<name>A0A3L6SH29_PANMI</name>
<evidence type="ECO:0000313" key="2">
    <source>
        <dbReference type="EMBL" id="RLN19402.1"/>
    </source>
</evidence>